<accession>A0A368KZU4</accession>
<feature type="transmembrane region" description="Helical" evidence="10">
    <location>
        <begin position="26"/>
        <end position="46"/>
    </location>
</feature>
<comment type="subcellular location">
    <subcellularLocation>
        <location evidence="1">Cell inner membrane</location>
        <topology evidence="1">Single-pass membrane protein</topology>
    </subcellularLocation>
</comment>
<dbReference type="InterPro" id="IPR012902">
    <property type="entry name" value="N_methyl_site"/>
</dbReference>
<dbReference type="NCBIfam" id="TIGR02532">
    <property type="entry name" value="IV_pilin_GFxxxE"/>
    <property type="match status" value="1"/>
</dbReference>
<evidence type="ECO:0000256" key="10">
    <source>
        <dbReference type="SAM" id="Phobius"/>
    </source>
</evidence>
<keyword evidence="9 10" id="KW-0472">Membrane</keyword>
<evidence type="ECO:0000256" key="1">
    <source>
        <dbReference type="ARBA" id="ARBA00004377"/>
    </source>
</evidence>
<proteinExistence type="inferred from homology"/>
<comment type="similarity">
    <text evidence="2">Belongs to the GSP G family.</text>
</comment>
<evidence type="ECO:0000313" key="13">
    <source>
        <dbReference type="Proteomes" id="UP000252357"/>
    </source>
</evidence>
<dbReference type="EMBL" id="QPGB01000005">
    <property type="protein sequence ID" value="RCS56817.1"/>
    <property type="molecule type" value="Genomic_DNA"/>
</dbReference>
<evidence type="ECO:0000256" key="2">
    <source>
        <dbReference type="ARBA" id="ARBA00009984"/>
    </source>
</evidence>
<keyword evidence="7 10" id="KW-0812">Transmembrane</keyword>
<organism evidence="12 13">
    <name type="scientific">Parvibium lacunae</name>
    <dbReference type="NCBI Taxonomy" id="1888893"/>
    <lineage>
        <taxon>Bacteria</taxon>
        <taxon>Pseudomonadati</taxon>
        <taxon>Pseudomonadota</taxon>
        <taxon>Betaproteobacteria</taxon>
        <taxon>Burkholderiales</taxon>
        <taxon>Alcaligenaceae</taxon>
        <taxon>Parvibium</taxon>
    </lineage>
</organism>
<evidence type="ECO:0000256" key="3">
    <source>
        <dbReference type="ARBA" id="ARBA00020042"/>
    </source>
</evidence>
<dbReference type="PANTHER" id="PTHR30093">
    <property type="entry name" value="GENERAL SECRETION PATHWAY PROTEIN G"/>
    <property type="match status" value="1"/>
</dbReference>
<keyword evidence="5" id="KW-0488">Methylation</keyword>
<dbReference type="OrthoDB" id="9795612at2"/>
<evidence type="ECO:0000256" key="4">
    <source>
        <dbReference type="ARBA" id="ARBA00022475"/>
    </source>
</evidence>
<evidence type="ECO:0000256" key="5">
    <source>
        <dbReference type="ARBA" id="ARBA00022481"/>
    </source>
</evidence>
<dbReference type="Pfam" id="PF08334">
    <property type="entry name" value="T2SSG"/>
    <property type="match status" value="1"/>
</dbReference>
<feature type="domain" description="Type II secretion system protein GspG C-terminal" evidence="11">
    <location>
        <begin position="48"/>
        <end position="157"/>
    </location>
</feature>
<dbReference type="InterPro" id="IPR045584">
    <property type="entry name" value="Pilin-like"/>
</dbReference>
<dbReference type="Pfam" id="PF07963">
    <property type="entry name" value="N_methyl"/>
    <property type="match status" value="1"/>
</dbReference>
<dbReference type="InterPro" id="IPR000983">
    <property type="entry name" value="Bac_GSPG_pilin"/>
</dbReference>
<dbReference type="NCBIfam" id="TIGR01710">
    <property type="entry name" value="typeII_sec_gspG"/>
    <property type="match status" value="1"/>
</dbReference>
<keyword evidence="6" id="KW-0997">Cell inner membrane</keyword>
<dbReference type="PROSITE" id="PS00409">
    <property type="entry name" value="PROKAR_NTER_METHYL"/>
    <property type="match status" value="1"/>
</dbReference>
<gene>
    <name evidence="12" type="primary">gspG</name>
    <name evidence="12" type="ORF">DU000_10780</name>
</gene>
<keyword evidence="8 10" id="KW-1133">Transmembrane helix</keyword>
<dbReference type="Gene3D" id="3.30.700.10">
    <property type="entry name" value="Glycoprotein, Type 4 Pilin"/>
    <property type="match status" value="1"/>
</dbReference>
<dbReference type="GO" id="GO:0015628">
    <property type="term" value="P:protein secretion by the type II secretion system"/>
    <property type="evidence" value="ECO:0007669"/>
    <property type="project" value="InterPro"/>
</dbReference>
<keyword evidence="13" id="KW-1185">Reference proteome</keyword>
<dbReference type="Proteomes" id="UP000252357">
    <property type="component" value="Unassembled WGS sequence"/>
</dbReference>
<dbReference type="AlphaFoldDB" id="A0A368KZU4"/>
<evidence type="ECO:0000256" key="6">
    <source>
        <dbReference type="ARBA" id="ARBA00022519"/>
    </source>
</evidence>
<sequence length="159" mass="17338">MALRFTAQEKKYHCPRLSQSRQSRGFTLIEVLVVIVILGILAALVVPKVLSRPDEARIVAAKQDISAILQALKIYRLDNQRYPTTEQGLAALVSKPTAGPQPLNWKAGGYLDKVPKDPWGNPYLYLNPGVKGEIDIVSYGADGQPGGEGIDADIGSWQL</sequence>
<evidence type="ECO:0000313" key="12">
    <source>
        <dbReference type="EMBL" id="RCS56817.1"/>
    </source>
</evidence>
<evidence type="ECO:0000256" key="9">
    <source>
        <dbReference type="ARBA" id="ARBA00023136"/>
    </source>
</evidence>
<evidence type="ECO:0000256" key="8">
    <source>
        <dbReference type="ARBA" id="ARBA00022989"/>
    </source>
</evidence>
<reference evidence="12 13" key="1">
    <citation type="journal article" date="2018" name="Int. J. Syst. Evol. Microbiol.">
        <title>Parvibium lacunae gen. nov., sp. nov., a new member of the family Alcaligenaceae isolated from a freshwater pond.</title>
        <authorList>
            <person name="Chen W.M."/>
            <person name="Xie P.B."/>
            <person name="Hsu M.Y."/>
            <person name="Sheu S.Y."/>
        </authorList>
    </citation>
    <scope>NUCLEOTIDE SEQUENCE [LARGE SCALE GENOMIC DNA]</scope>
    <source>
        <strain evidence="12 13">KMB9</strain>
    </source>
</reference>
<dbReference type="GO" id="GO:0015627">
    <property type="term" value="C:type II protein secretion system complex"/>
    <property type="evidence" value="ECO:0007669"/>
    <property type="project" value="InterPro"/>
</dbReference>
<dbReference type="InterPro" id="IPR013545">
    <property type="entry name" value="T2SS_protein-GspG_C"/>
</dbReference>
<evidence type="ECO:0000259" key="11">
    <source>
        <dbReference type="Pfam" id="PF08334"/>
    </source>
</evidence>
<dbReference type="GO" id="GO:0005886">
    <property type="term" value="C:plasma membrane"/>
    <property type="evidence" value="ECO:0007669"/>
    <property type="project" value="UniProtKB-SubCell"/>
</dbReference>
<comment type="caution">
    <text evidence="12">The sequence shown here is derived from an EMBL/GenBank/DDBJ whole genome shotgun (WGS) entry which is preliminary data.</text>
</comment>
<dbReference type="PANTHER" id="PTHR30093:SF44">
    <property type="entry name" value="TYPE II SECRETION SYSTEM CORE PROTEIN G"/>
    <property type="match status" value="1"/>
</dbReference>
<evidence type="ECO:0000256" key="7">
    <source>
        <dbReference type="ARBA" id="ARBA00022692"/>
    </source>
</evidence>
<dbReference type="RefSeq" id="WP_114403418.1">
    <property type="nucleotide sequence ID" value="NZ_QPGB01000005.1"/>
</dbReference>
<dbReference type="PRINTS" id="PR00813">
    <property type="entry name" value="BCTERIALGSPG"/>
</dbReference>
<protein>
    <recommendedName>
        <fullName evidence="3">Type II secretion system core protein G</fullName>
    </recommendedName>
</protein>
<keyword evidence="4" id="KW-1003">Cell membrane</keyword>
<dbReference type="SUPFAM" id="SSF54523">
    <property type="entry name" value="Pili subunits"/>
    <property type="match status" value="1"/>
</dbReference>
<dbReference type="InterPro" id="IPR010054">
    <property type="entry name" value="Type2_sec_GspG"/>
</dbReference>
<name>A0A368KZU4_9BURK</name>